<dbReference type="AlphaFoldDB" id="A0A199V254"/>
<comment type="caution">
    <text evidence="1">The sequence shown here is derived from an EMBL/GenBank/DDBJ whole genome shotgun (WGS) entry which is preliminary data.</text>
</comment>
<gene>
    <name evidence="1" type="ORF">ACMD2_04843</name>
</gene>
<dbReference type="Proteomes" id="UP000092600">
    <property type="component" value="Unassembled WGS sequence"/>
</dbReference>
<evidence type="ECO:0000313" key="1">
    <source>
        <dbReference type="EMBL" id="OAY70976.1"/>
    </source>
</evidence>
<evidence type="ECO:0000313" key="2">
    <source>
        <dbReference type="Proteomes" id="UP000092600"/>
    </source>
</evidence>
<protein>
    <submittedName>
        <fullName evidence="1">Uncharacterized protein</fullName>
    </submittedName>
</protein>
<feature type="non-terminal residue" evidence="1">
    <location>
        <position position="1"/>
    </location>
</feature>
<proteinExistence type="predicted"/>
<name>A0A199V254_ANACO</name>
<dbReference type="EMBL" id="LSRQ01003666">
    <property type="protein sequence ID" value="OAY70976.1"/>
    <property type="molecule type" value="Genomic_DNA"/>
</dbReference>
<sequence length="137" mass="15607">SHRAASCNPALPRPLFRHRYAFLRLHLACRRPGWAWWVTCPSFASELFGAEKRFLFVVGGDGEDGGVSPLSRSCRLFRAINPSPHRPLDISPLPRNRRFEFSPSLSWAFDLSCNMDRRDTSGFVSGGCKDFYKVHYS</sequence>
<reference evidence="1 2" key="1">
    <citation type="journal article" date="2016" name="DNA Res.">
        <title>The draft genome of MD-2 pineapple using hybrid error correction of long reads.</title>
        <authorList>
            <person name="Redwan R.M."/>
            <person name="Saidin A."/>
            <person name="Kumar S.V."/>
        </authorList>
    </citation>
    <scope>NUCLEOTIDE SEQUENCE [LARGE SCALE GENOMIC DNA]</scope>
    <source>
        <strain evidence="2">cv. MD2</strain>
        <tissue evidence="1">Leaf</tissue>
    </source>
</reference>
<organism evidence="1 2">
    <name type="scientific">Ananas comosus</name>
    <name type="common">Pineapple</name>
    <name type="synonym">Ananas ananas</name>
    <dbReference type="NCBI Taxonomy" id="4615"/>
    <lineage>
        <taxon>Eukaryota</taxon>
        <taxon>Viridiplantae</taxon>
        <taxon>Streptophyta</taxon>
        <taxon>Embryophyta</taxon>
        <taxon>Tracheophyta</taxon>
        <taxon>Spermatophyta</taxon>
        <taxon>Magnoliopsida</taxon>
        <taxon>Liliopsida</taxon>
        <taxon>Poales</taxon>
        <taxon>Bromeliaceae</taxon>
        <taxon>Bromelioideae</taxon>
        <taxon>Ananas</taxon>
    </lineage>
</organism>
<accession>A0A199V254</accession>